<dbReference type="RefSeq" id="WP_005665216.1">
    <property type="nucleotide sequence ID" value="NZ_DAMAFS010000013.1"/>
</dbReference>
<organism evidence="6 7">
    <name type="scientific">Massilia timonae</name>
    <dbReference type="NCBI Taxonomy" id="47229"/>
    <lineage>
        <taxon>Bacteria</taxon>
        <taxon>Pseudomonadati</taxon>
        <taxon>Pseudomonadota</taxon>
        <taxon>Betaproteobacteria</taxon>
        <taxon>Burkholderiales</taxon>
        <taxon>Oxalobacteraceae</taxon>
        <taxon>Telluria group</taxon>
        <taxon>Massilia</taxon>
    </lineage>
</organism>
<evidence type="ECO:0000256" key="2">
    <source>
        <dbReference type="ARBA" id="ARBA00022692"/>
    </source>
</evidence>
<evidence type="ECO:0000256" key="4">
    <source>
        <dbReference type="ARBA" id="ARBA00023136"/>
    </source>
</evidence>
<proteinExistence type="predicted"/>
<dbReference type="Pfam" id="PF00999">
    <property type="entry name" value="Na_H_Exchanger"/>
    <property type="match status" value="1"/>
</dbReference>
<accession>A0A1S2N4I2</accession>
<comment type="subcellular location">
    <subcellularLocation>
        <location evidence="1">Membrane</location>
        <topology evidence="1">Multi-pass membrane protein</topology>
    </subcellularLocation>
</comment>
<dbReference type="GO" id="GO:0015297">
    <property type="term" value="F:antiporter activity"/>
    <property type="evidence" value="ECO:0007669"/>
    <property type="project" value="InterPro"/>
</dbReference>
<dbReference type="Proteomes" id="UP000180246">
    <property type="component" value="Unassembled WGS sequence"/>
</dbReference>
<dbReference type="Gene3D" id="1.20.1530.20">
    <property type="match status" value="1"/>
</dbReference>
<sequence length="396" mass="41993">MPDLLSLLTSLAWPLAIALAWLAGEFGQRWTGLPRISFYGLVGFALGSTQIGALPAPDMGPVSLLANVAFGLILFELGNRINLRWLVNNPWIGVAGLVEAALTFILVYVVASAFGVGRLTALLMAALSMATSPATVVRVVNEQKSSGQMTERVLHLSALNCVLSVFAFNAIIGIWLFRTYDAVGEALWQSLVMLAGSILIGAIFGVVVPALLRAIGNPQQDTTVAFALAIILLVAVCDSAGLTPVVAALAFGLTVRYRRVAFTQTQRNFGALGEVLTVLLFVYAASTLDWRLVAAGALLAISVVVARMFAKVAGVTAFAHLSGVTWRKGALTGLGLAPLAVFVILLLEHARYAGLKVVEELYAMAAVTMLLEVFGPIIIQRALIWAREAPESTHVA</sequence>
<evidence type="ECO:0000259" key="5">
    <source>
        <dbReference type="Pfam" id="PF00999"/>
    </source>
</evidence>
<feature type="domain" description="Cation/H+ exchanger transmembrane" evidence="5">
    <location>
        <begin position="22"/>
        <end position="384"/>
    </location>
</feature>
<gene>
    <name evidence="6" type="ORF">LO55_2038</name>
</gene>
<evidence type="ECO:0000256" key="1">
    <source>
        <dbReference type="ARBA" id="ARBA00004141"/>
    </source>
</evidence>
<reference evidence="6 7" key="1">
    <citation type="submission" date="2014-10" db="EMBL/GenBank/DDBJ databases">
        <authorList>
            <person name="Seo M.-J."/>
            <person name="Seok Y.J."/>
            <person name="Cha I.-T."/>
        </authorList>
    </citation>
    <scope>NUCLEOTIDE SEQUENCE [LARGE SCALE GENOMIC DNA]</scope>
    <source>
        <strain evidence="6 7">NEU</strain>
    </source>
</reference>
<name>A0A1S2N4I2_9BURK</name>
<dbReference type="AlphaFoldDB" id="A0A1S2N4I2"/>
<dbReference type="PANTHER" id="PTHR43021">
    <property type="entry name" value="NA(+)/H(+) ANTIPORTER-RELATED"/>
    <property type="match status" value="1"/>
</dbReference>
<dbReference type="InterPro" id="IPR038770">
    <property type="entry name" value="Na+/solute_symporter_sf"/>
</dbReference>
<evidence type="ECO:0000313" key="7">
    <source>
        <dbReference type="Proteomes" id="UP000180246"/>
    </source>
</evidence>
<keyword evidence="2" id="KW-0812">Transmembrane</keyword>
<dbReference type="GO" id="GO:1902600">
    <property type="term" value="P:proton transmembrane transport"/>
    <property type="evidence" value="ECO:0007669"/>
    <property type="project" value="InterPro"/>
</dbReference>
<dbReference type="PANTHER" id="PTHR43021:SF2">
    <property type="entry name" value="CATION_H+ EXCHANGER DOMAIN-CONTAINING PROTEIN"/>
    <property type="match status" value="1"/>
</dbReference>
<comment type="caution">
    <text evidence="6">The sequence shown here is derived from an EMBL/GenBank/DDBJ whole genome shotgun (WGS) entry which is preliminary data.</text>
</comment>
<dbReference type="InterPro" id="IPR006153">
    <property type="entry name" value="Cation/H_exchanger_TM"/>
</dbReference>
<dbReference type="EMBL" id="JRYB01000001">
    <property type="protein sequence ID" value="OIJ39996.1"/>
    <property type="molecule type" value="Genomic_DNA"/>
</dbReference>
<dbReference type="GO" id="GO:0016020">
    <property type="term" value="C:membrane"/>
    <property type="evidence" value="ECO:0007669"/>
    <property type="project" value="UniProtKB-SubCell"/>
</dbReference>
<evidence type="ECO:0000256" key="3">
    <source>
        <dbReference type="ARBA" id="ARBA00022989"/>
    </source>
</evidence>
<protein>
    <submittedName>
        <fullName evidence="6">Sodium/hydrogen exchanger family protein</fullName>
    </submittedName>
</protein>
<evidence type="ECO:0000313" key="6">
    <source>
        <dbReference type="EMBL" id="OIJ39996.1"/>
    </source>
</evidence>
<keyword evidence="3" id="KW-1133">Transmembrane helix</keyword>
<keyword evidence="4" id="KW-0472">Membrane</keyword>